<accession>A0A4S4FTK1</accession>
<evidence type="ECO:0000256" key="3">
    <source>
        <dbReference type="ARBA" id="ARBA00023295"/>
    </source>
</evidence>
<feature type="active site" description="Proton donor" evidence="4">
    <location>
        <position position="172"/>
    </location>
</feature>
<organism evidence="10 11">
    <name type="scientific">Orlajensenia flava</name>
    <dbReference type="NCBI Taxonomy" id="2565934"/>
    <lineage>
        <taxon>Bacteria</taxon>
        <taxon>Bacillati</taxon>
        <taxon>Actinomycetota</taxon>
        <taxon>Actinomycetes</taxon>
        <taxon>Micrococcales</taxon>
        <taxon>Microbacteriaceae</taxon>
        <taxon>Orlajensenia</taxon>
    </lineage>
</organism>
<evidence type="ECO:0000313" key="11">
    <source>
        <dbReference type="Proteomes" id="UP000307380"/>
    </source>
</evidence>
<dbReference type="SUPFAM" id="SSF51445">
    <property type="entry name" value="(Trans)glycosidases"/>
    <property type="match status" value="1"/>
</dbReference>
<name>A0A4S4FTK1_9MICO</name>
<dbReference type="EC" id="3.2.1.23" evidence="5"/>
<feature type="active site" description="Nucleophile" evidence="4">
    <location>
        <position position="248"/>
    </location>
</feature>
<comment type="caution">
    <text evidence="10">The sequence shown here is derived from an EMBL/GenBank/DDBJ whole genome shotgun (WGS) entry which is preliminary data.</text>
</comment>
<protein>
    <recommendedName>
        <fullName evidence="5">Beta-galactosidase</fullName>
        <ecNumber evidence="5">3.2.1.23</ecNumber>
    </recommendedName>
</protein>
<dbReference type="PIRSF" id="PIRSF006336">
    <property type="entry name" value="B-gal"/>
    <property type="match status" value="1"/>
</dbReference>
<dbReference type="AlphaFoldDB" id="A0A4S4FTK1"/>
<dbReference type="InterPro" id="IPR031330">
    <property type="entry name" value="Gly_Hdrlase_35_cat"/>
</dbReference>
<keyword evidence="11" id="KW-1185">Reference proteome</keyword>
<evidence type="ECO:0000256" key="6">
    <source>
        <dbReference type="RuleBase" id="RU003679"/>
    </source>
</evidence>
<comment type="catalytic activity">
    <reaction evidence="5">
        <text>Hydrolysis of terminal non-reducing beta-D-galactose residues in beta-D-galactosides.</text>
        <dbReference type="EC" id="3.2.1.23"/>
    </reaction>
</comment>
<comment type="similarity">
    <text evidence="1 6">Belongs to the glycosyl hydrolase 35 family.</text>
</comment>
<dbReference type="Pfam" id="PF01301">
    <property type="entry name" value="Glyco_hydro_35"/>
    <property type="match status" value="1"/>
</dbReference>
<evidence type="ECO:0000256" key="5">
    <source>
        <dbReference type="RuleBase" id="RU000675"/>
    </source>
</evidence>
<dbReference type="PROSITE" id="PS01182">
    <property type="entry name" value="GLYCOSYL_HYDROL_F35"/>
    <property type="match status" value="1"/>
</dbReference>
<evidence type="ECO:0000256" key="2">
    <source>
        <dbReference type="ARBA" id="ARBA00022801"/>
    </source>
</evidence>
<evidence type="ECO:0000259" key="9">
    <source>
        <dbReference type="Pfam" id="PF21467"/>
    </source>
</evidence>
<feature type="domain" description="Glycoside hydrolase 35 catalytic" evidence="7">
    <location>
        <begin position="25"/>
        <end position="337"/>
    </location>
</feature>
<dbReference type="InterPro" id="IPR048913">
    <property type="entry name" value="BetaGal_gal-bd"/>
</dbReference>
<keyword evidence="3 5" id="KW-0326">Glycosidase</keyword>
<dbReference type="Pfam" id="PF21317">
    <property type="entry name" value="BetaGal_ABD_1"/>
    <property type="match status" value="1"/>
</dbReference>
<evidence type="ECO:0000256" key="4">
    <source>
        <dbReference type="PIRSR" id="PIRSR006336-1"/>
    </source>
</evidence>
<dbReference type="InterPro" id="IPR048912">
    <property type="entry name" value="BetaGal1-like_ABD1"/>
</dbReference>
<evidence type="ECO:0000313" key="10">
    <source>
        <dbReference type="EMBL" id="THG33993.1"/>
    </source>
</evidence>
<dbReference type="InterPro" id="IPR019801">
    <property type="entry name" value="Glyco_hydro_35_CS"/>
</dbReference>
<keyword evidence="2 5" id="KW-0378">Hydrolase</keyword>
<dbReference type="InterPro" id="IPR017853">
    <property type="entry name" value="GH"/>
</dbReference>
<dbReference type="InterPro" id="IPR001944">
    <property type="entry name" value="Glycoside_Hdrlase_35"/>
</dbReference>
<gene>
    <name evidence="10" type="ORF">E6C70_11255</name>
</gene>
<dbReference type="OrthoDB" id="9813184at2"/>
<dbReference type="Proteomes" id="UP000307380">
    <property type="component" value="Unassembled WGS sequence"/>
</dbReference>
<dbReference type="EMBL" id="SSSN01000007">
    <property type="protein sequence ID" value="THG33993.1"/>
    <property type="molecule type" value="Genomic_DNA"/>
</dbReference>
<dbReference type="Pfam" id="PF21467">
    <property type="entry name" value="BetaGal_gal-bd"/>
    <property type="match status" value="1"/>
</dbReference>
<evidence type="ECO:0000259" key="7">
    <source>
        <dbReference type="Pfam" id="PF01301"/>
    </source>
</evidence>
<dbReference type="InterPro" id="IPR026283">
    <property type="entry name" value="B-gal_1-like"/>
</dbReference>
<dbReference type="Gene3D" id="3.20.20.80">
    <property type="entry name" value="Glycosidases"/>
    <property type="match status" value="1"/>
</dbReference>
<dbReference type="RefSeq" id="WP_136424631.1">
    <property type="nucleotide sequence ID" value="NZ_SSSN01000007.1"/>
</dbReference>
<reference evidence="10 11" key="1">
    <citation type="submission" date="2019-04" db="EMBL/GenBank/DDBJ databases">
        <authorList>
            <person name="Jiang L."/>
        </authorList>
    </citation>
    <scope>NUCLEOTIDE SEQUENCE [LARGE SCALE GENOMIC DNA]</scope>
    <source>
        <strain evidence="10 11">YIM 131861</strain>
    </source>
</reference>
<sequence>MLRSKRVEKKLQLVTSRFVIGDEDFLLDGEPFRVLSGALHYFRVHPDQWAERIRAAKIMGLNTIETYVAWNQHAPTPDTFDVTGRLDLAAFLDTVSAEGLHAIVRPGPYICAEFDNGGLPGWLTHRPDIALRSSDPAYLDPVEDYLTRVIAIVRPRQIDVGGPVILMQIENEYGAYGDDAVYLRRLVDLHREQGITVPFTTIDQPQHAMLTAGGLPDILRTASFGSKAAERLRTLRAHQPSGPLMCAEFWDGWFDNWGGIHHTTSAAEAAAELDALLTAGASVNIYMFHGGTNFGLTNGANHKGRYVPIATTYDYDAPLDELGRPTDKYWAFRTVIARHFPVPEPHFEAVQSPVELDAVFEEGAALHELPVHGVATVSADGPPTFDDIGHYRGIAVYTADISGCGESVLEIDEVRDRAWVSVDGRRIGILTRSSYERALLLPPGNRLEILVEDQGRVNYGPRLGEAKGLMGPILLGGRPLEQWVIAPVDLDVITDLPLRSLDGGLPHAAAVVQAEFDLDQADDLILDTSTLGKGFAWVNGFFLGRYWQVGPQRTLYVPRPVTVAGANTLTVLELDVLTTRSVRFVSAPDLGPEEE</sequence>
<dbReference type="Gene3D" id="2.60.120.260">
    <property type="entry name" value="Galactose-binding domain-like"/>
    <property type="match status" value="2"/>
</dbReference>
<dbReference type="SUPFAM" id="SSF49785">
    <property type="entry name" value="Galactose-binding domain-like"/>
    <property type="match status" value="1"/>
</dbReference>
<evidence type="ECO:0000256" key="1">
    <source>
        <dbReference type="ARBA" id="ARBA00009809"/>
    </source>
</evidence>
<dbReference type="GO" id="GO:0004565">
    <property type="term" value="F:beta-galactosidase activity"/>
    <property type="evidence" value="ECO:0007669"/>
    <property type="project" value="UniProtKB-EC"/>
</dbReference>
<evidence type="ECO:0000259" key="8">
    <source>
        <dbReference type="Pfam" id="PF21317"/>
    </source>
</evidence>
<proteinExistence type="inferred from homology"/>
<feature type="domain" description="Beta-galactosidase 1-like first all-beta" evidence="8">
    <location>
        <begin position="382"/>
        <end position="488"/>
    </location>
</feature>
<dbReference type="InterPro" id="IPR008979">
    <property type="entry name" value="Galactose-bd-like_sf"/>
</dbReference>
<dbReference type="PANTHER" id="PTHR23421">
    <property type="entry name" value="BETA-GALACTOSIDASE RELATED"/>
    <property type="match status" value="1"/>
</dbReference>
<dbReference type="GO" id="GO:0005975">
    <property type="term" value="P:carbohydrate metabolic process"/>
    <property type="evidence" value="ECO:0007669"/>
    <property type="project" value="InterPro"/>
</dbReference>
<feature type="domain" description="Beta-galactosidase galactose-binding" evidence="9">
    <location>
        <begin position="513"/>
        <end position="567"/>
    </location>
</feature>
<dbReference type="PRINTS" id="PR00742">
    <property type="entry name" value="GLHYDRLASE35"/>
</dbReference>